<dbReference type="Proteomes" id="UP000199051">
    <property type="component" value="Unassembled WGS sequence"/>
</dbReference>
<accession>A0A1H9XQE9</accession>
<dbReference type="InterPro" id="IPR001584">
    <property type="entry name" value="Integrase_cat-core"/>
</dbReference>
<dbReference type="GO" id="GO:0015074">
    <property type="term" value="P:DNA integration"/>
    <property type="evidence" value="ECO:0007669"/>
    <property type="project" value="InterPro"/>
</dbReference>
<gene>
    <name evidence="2" type="ORF">SAMN04487818_11838</name>
</gene>
<protein>
    <recommendedName>
        <fullName evidence="1">Integrase catalytic domain-containing protein</fullName>
    </recommendedName>
</protein>
<dbReference type="InterPro" id="IPR012337">
    <property type="entry name" value="RNaseH-like_sf"/>
</dbReference>
<evidence type="ECO:0000313" key="3">
    <source>
        <dbReference type="Proteomes" id="UP000199051"/>
    </source>
</evidence>
<keyword evidence="3" id="KW-1185">Reference proteome</keyword>
<dbReference type="AlphaFoldDB" id="A0A1H9XQE9"/>
<dbReference type="PANTHER" id="PTHR10948">
    <property type="entry name" value="TRANSPOSASE"/>
    <property type="match status" value="1"/>
</dbReference>
<dbReference type="InterPro" id="IPR051917">
    <property type="entry name" value="Transposase-Integrase"/>
</dbReference>
<dbReference type="SUPFAM" id="SSF53098">
    <property type="entry name" value="Ribonuclease H-like"/>
    <property type="match status" value="1"/>
</dbReference>
<dbReference type="EMBL" id="FOGI01000018">
    <property type="protein sequence ID" value="SES47923.1"/>
    <property type="molecule type" value="Genomic_DNA"/>
</dbReference>
<dbReference type="PANTHER" id="PTHR10948:SF23">
    <property type="entry name" value="TRANSPOSASE INSI FOR INSERTION SEQUENCE ELEMENT IS30A-RELATED"/>
    <property type="match status" value="1"/>
</dbReference>
<dbReference type="STRING" id="155974.SAMN04487818_11838"/>
<dbReference type="GO" id="GO:0032196">
    <property type="term" value="P:transposition"/>
    <property type="evidence" value="ECO:0007669"/>
    <property type="project" value="TreeGrafter"/>
</dbReference>
<feature type="domain" description="Integrase catalytic" evidence="1">
    <location>
        <begin position="5"/>
        <end position="73"/>
    </location>
</feature>
<dbReference type="GO" id="GO:0005829">
    <property type="term" value="C:cytosol"/>
    <property type="evidence" value="ECO:0007669"/>
    <property type="project" value="TreeGrafter"/>
</dbReference>
<proteinExistence type="predicted"/>
<sequence length="134" mass="14319">MAAVGHWEGDLVIGKAGKTAVATLVERTSRFLILVPLTGRDSLTVTETIISAAGALPASLKRSLTWDRGSEIALNAEVTATGLPVCLRVVPGLSDLRRRTWRGHGERVCSNGSRTARTAPMVIIVCTTGPRRSW</sequence>
<organism evidence="2 3">
    <name type="scientific">Actinokineospora terrae</name>
    <dbReference type="NCBI Taxonomy" id="155974"/>
    <lineage>
        <taxon>Bacteria</taxon>
        <taxon>Bacillati</taxon>
        <taxon>Actinomycetota</taxon>
        <taxon>Actinomycetes</taxon>
        <taxon>Pseudonocardiales</taxon>
        <taxon>Pseudonocardiaceae</taxon>
        <taxon>Actinokineospora</taxon>
    </lineage>
</organism>
<dbReference type="GO" id="GO:0004803">
    <property type="term" value="F:transposase activity"/>
    <property type="evidence" value="ECO:0007669"/>
    <property type="project" value="TreeGrafter"/>
</dbReference>
<reference evidence="3" key="1">
    <citation type="submission" date="2016-10" db="EMBL/GenBank/DDBJ databases">
        <authorList>
            <person name="Varghese N."/>
            <person name="Submissions S."/>
        </authorList>
    </citation>
    <scope>NUCLEOTIDE SEQUENCE [LARGE SCALE GENOMIC DNA]</scope>
    <source>
        <strain evidence="3">DSM 44260</strain>
    </source>
</reference>
<evidence type="ECO:0000313" key="2">
    <source>
        <dbReference type="EMBL" id="SES47923.1"/>
    </source>
</evidence>
<name>A0A1H9XQE9_9PSEU</name>
<evidence type="ECO:0000259" key="1">
    <source>
        <dbReference type="Pfam" id="PF00665"/>
    </source>
</evidence>
<dbReference type="Pfam" id="PF00665">
    <property type="entry name" value="rve"/>
    <property type="match status" value="1"/>
</dbReference>